<dbReference type="InterPro" id="IPR013783">
    <property type="entry name" value="Ig-like_fold"/>
</dbReference>
<feature type="domain" description="MSP" evidence="9">
    <location>
        <begin position="2"/>
        <end position="122"/>
    </location>
</feature>
<dbReference type="FunFam" id="2.60.40.10:FF:000813">
    <property type="entry name" value="Vesicle-associated protein 1-1"/>
    <property type="match status" value="1"/>
</dbReference>
<evidence type="ECO:0000313" key="11">
    <source>
        <dbReference type="Proteomes" id="UP001187682"/>
    </source>
</evidence>
<dbReference type="InterPro" id="IPR000535">
    <property type="entry name" value="MSP_dom"/>
</dbReference>
<dbReference type="EMBL" id="ONZQ02000001">
    <property type="protein sequence ID" value="SPN97517.1"/>
    <property type="molecule type" value="Genomic_DNA"/>
</dbReference>
<dbReference type="GO" id="GO:0005886">
    <property type="term" value="C:plasma membrane"/>
    <property type="evidence" value="ECO:0007669"/>
    <property type="project" value="TreeGrafter"/>
</dbReference>
<dbReference type="GO" id="GO:0160219">
    <property type="term" value="C:cortical endoplasmic reticulum membrane"/>
    <property type="evidence" value="ECO:0007669"/>
    <property type="project" value="UniProtKB-ARBA"/>
</dbReference>
<feature type="coiled-coil region" evidence="6">
    <location>
        <begin position="212"/>
        <end position="239"/>
    </location>
</feature>
<sequence length="284" mass="31492">MSVDIEPSELSFRRPFTQEVQQTLTIRNPNQSPLAFKVKTTAPKQYCVRPNSGRIEPGEDVEVAVLLQAMKADPPADAKCRDKFLVQAVSISPAQEFSSVQEVLDSADKRMMQERKIRVNWLSAESLLDSVDHTPAISVTPLRPTRSHEDHDATPDVSRVFTSPSHDDTASGPNAPPPYSDEVKVLKKEVSEEPLRPSPLQSRSTSGSQPTYEELKAKLAASENIIEGLRQELQLRKRKGATENEKSTAPAQQATVIRQEPSGVPVKVVAILCFLTFLLSYIFF</sequence>
<dbReference type="GO" id="GO:0001786">
    <property type="term" value="F:phosphatidylserine binding"/>
    <property type="evidence" value="ECO:0007669"/>
    <property type="project" value="UniProtKB-ARBA"/>
</dbReference>
<comment type="similarity">
    <text evidence="2">Belongs to the VAMP-associated protein (VAP) (TC 9.B.17) family.</text>
</comment>
<evidence type="ECO:0000256" key="5">
    <source>
        <dbReference type="ARBA" id="ARBA00023136"/>
    </source>
</evidence>
<keyword evidence="5 8" id="KW-0472">Membrane</keyword>
<dbReference type="PANTHER" id="PTHR10809">
    <property type="entry name" value="VESICLE-ASSOCIATED MEMBRANE PROTEIN-ASSOCIATED PROTEIN"/>
    <property type="match status" value="1"/>
</dbReference>
<dbReference type="GO" id="GO:0061709">
    <property type="term" value="P:reticulophagy"/>
    <property type="evidence" value="ECO:0007669"/>
    <property type="project" value="UniProtKB-ARBA"/>
</dbReference>
<dbReference type="Proteomes" id="UP001187682">
    <property type="component" value="Unassembled WGS sequence"/>
</dbReference>
<accession>A0AAE8MR93</accession>
<evidence type="ECO:0000256" key="4">
    <source>
        <dbReference type="ARBA" id="ARBA00022989"/>
    </source>
</evidence>
<evidence type="ECO:0000256" key="8">
    <source>
        <dbReference type="SAM" id="Phobius"/>
    </source>
</evidence>
<dbReference type="Pfam" id="PF00635">
    <property type="entry name" value="Motile_Sperm"/>
    <property type="match status" value="1"/>
</dbReference>
<evidence type="ECO:0000256" key="7">
    <source>
        <dbReference type="SAM" id="MobiDB-lite"/>
    </source>
</evidence>
<dbReference type="GO" id="GO:0140506">
    <property type="term" value="F:endoplasmic reticulum-autophagosome adaptor activity"/>
    <property type="evidence" value="ECO:0007669"/>
    <property type="project" value="UniProtKB-ARBA"/>
</dbReference>
<dbReference type="GO" id="GO:0061817">
    <property type="term" value="P:endoplasmic reticulum-plasma membrane tethering"/>
    <property type="evidence" value="ECO:0007669"/>
    <property type="project" value="UniProtKB-ARBA"/>
</dbReference>
<evidence type="ECO:0000256" key="1">
    <source>
        <dbReference type="ARBA" id="ARBA00004163"/>
    </source>
</evidence>
<dbReference type="AlphaFoldDB" id="A0AAE8MR93"/>
<feature type="transmembrane region" description="Helical" evidence="8">
    <location>
        <begin position="264"/>
        <end position="283"/>
    </location>
</feature>
<evidence type="ECO:0000259" key="9">
    <source>
        <dbReference type="PROSITE" id="PS50202"/>
    </source>
</evidence>
<dbReference type="Gene3D" id="2.60.40.10">
    <property type="entry name" value="Immunoglobulins"/>
    <property type="match status" value="1"/>
</dbReference>
<feature type="compositionally biased region" description="Polar residues" evidence="7">
    <location>
        <begin position="199"/>
        <end position="211"/>
    </location>
</feature>
<dbReference type="GO" id="GO:0033149">
    <property type="term" value="F:FFAT motif binding"/>
    <property type="evidence" value="ECO:0007669"/>
    <property type="project" value="TreeGrafter"/>
</dbReference>
<dbReference type="InterPro" id="IPR016763">
    <property type="entry name" value="VAP"/>
</dbReference>
<dbReference type="GO" id="GO:0035091">
    <property type="term" value="F:phosphatidylinositol binding"/>
    <property type="evidence" value="ECO:0007669"/>
    <property type="project" value="UniProtKB-ARBA"/>
</dbReference>
<comment type="caution">
    <text evidence="10">The sequence shown here is derived from an EMBL/GenBank/DDBJ whole genome shotgun (WGS) entry which is preliminary data.</text>
</comment>
<gene>
    <name evidence="10" type="ORF">DNG_01030</name>
</gene>
<feature type="region of interest" description="Disordered" evidence="7">
    <location>
        <begin position="139"/>
        <end position="212"/>
    </location>
</feature>
<dbReference type="InterPro" id="IPR008962">
    <property type="entry name" value="PapD-like_sf"/>
</dbReference>
<keyword evidence="6" id="KW-0175">Coiled coil</keyword>
<evidence type="ECO:0000256" key="2">
    <source>
        <dbReference type="ARBA" id="ARBA00008932"/>
    </source>
</evidence>
<keyword evidence="4 8" id="KW-1133">Transmembrane helix</keyword>
<dbReference type="GO" id="GO:0090158">
    <property type="term" value="P:endoplasmic reticulum membrane organization"/>
    <property type="evidence" value="ECO:0007669"/>
    <property type="project" value="TreeGrafter"/>
</dbReference>
<keyword evidence="11" id="KW-1185">Reference proteome</keyword>
<comment type="subcellular location">
    <subcellularLocation>
        <location evidence="1">Endoplasmic reticulum membrane</location>
        <topology evidence="1">Single-pass type IV membrane protein</topology>
    </subcellularLocation>
</comment>
<organism evidence="10 11">
    <name type="scientific">Cephalotrichum gorgonifer</name>
    <dbReference type="NCBI Taxonomy" id="2041049"/>
    <lineage>
        <taxon>Eukaryota</taxon>
        <taxon>Fungi</taxon>
        <taxon>Dikarya</taxon>
        <taxon>Ascomycota</taxon>
        <taxon>Pezizomycotina</taxon>
        <taxon>Sordariomycetes</taxon>
        <taxon>Hypocreomycetidae</taxon>
        <taxon>Microascales</taxon>
        <taxon>Microascaceae</taxon>
        <taxon>Cephalotrichum</taxon>
    </lineage>
</organism>
<feature type="compositionally biased region" description="Basic and acidic residues" evidence="7">
    <location>
        <begin position="181"/>
        <end position="195"/>
    </location>
</feature>
<evidence type="ECO:0000256" key="3">
    <source>
        <dbReference type="ARBA" id="ARBA00022692"/>
    </source>
</evidence>
<dbReference type="GO" id="GO:0007009">
    <property type="term" value="P:plasma membrane organization"/>
    <property type="evidence" value="ECO:0007669"/>
    <property type="project" value="UniProtKB-ARBA"/>
</dbReference>
<reference evidence="10" key="1">
    <citation type="submission" date="2018-03" db="EMBL/GenBank/DDBJ databases">
        <authorList>
            <person name="Guldener U."/>
        </authorList>
    </citation>
    <scope>NUCLEOTIDE SEQUENCE</scope>
</reference>
<name>A0AAE8MR93_9PEZI</name>
<evidence type="ECO:0000313" key="10">
    <source>
        <dbReference type="EMBL" id="SPN97517.1"/>
    </source>
</evidence>
<dbReference type="PIRSF" id="PIRSF019693">
    <property type="entry name" value="VAMP-associated"/>
    <property type="match status" value="1"/>
</dbReference>
<evidence type="ECO:0000256" key="6">
    <source>
        <dbReference type="SAM" id="Coils"/>
    </source>
</evidence>
<keyword evidence="3 8" id="KW-0812">Transmembrane</keyword>
<protein>
    <submittedName>
        <fullName evidence="10">Related to (VAMP)-associated protein</fullName>
    </submittedName>
</protein>
<proteinExistence type="inferred from homology"/>
<dbReference type="GO" id="GO:1902647">
    <property type="term" value="P:negative regulation of 1-phosphatidyl-1D-myo-inositol 4,5-bisphosphate biosynthetic process"/>
    <property type="evidence" value="ECO:0007669"/>
    <property type="project" value="UniProtKB-ARBA"/>
</dbReference>
<dbReference type="PROSITE" id="PS50202">
    <property type="entry name" value="MSP"/>
    <property type="match status" value="1"/>
</dbReference>
<dbReference type="PANTHER" id="PTHR10809:SF6">
    <property type="entry name" value="AT11025P-RELATED"/>
    <property type="match status" value="1"/>
</dbReference>
<dbReference type="GO" id="GO:0051685">
    <property type="term" value="P:maintenance of ER location"/>
    <property type="evidence" value="ECO:0007669"/>
    <property type="project" value="UniProtKB-ARBA"/>
</dbReference>
<dbReference type="SUPFAM" id="SSF49354">
    <property type="entry name" value="PapD-like"/>
    <property type="match status" value="1"/>
</dbReference>
<dbReference type="GO" id="GO:0160214">
    <property type="term" value="F:endoplasmic reticulum-plasma membrane adaptor activity"/>
    <property type="evidence" value="ECO:0007669"/>
    <property type="project" value="UniProtKB-ARBA"/>
</dbReference>